<feature type="signal peptide" evidence="1">
    <location>
        <begin position="1"/>
        <end position="18"/>
    </location>
</feature>
<evidence type="ECO:0000313" key="3">
    <source>
        <dbReference type="Proteomes" id="UP000789595"/>
    </source>
</evidence>
<proteinExistence type="predicted"/>
<keyword evidence="3" id="KW-1185">Reference proteome</keyword>
<dbReference type="Proteomes" id="UP000789595">
    <property type="component" value="Unassembled WGS sequence"/>
</dbReference>
<dbReference type="PANTHER" id="PTHR38787">
    <property type="entry name" value="REGULATORY P DOMAIN-CONTAINING PROTEIN"/>
    <property type="match status" value="1"/>
</dbReference>
<organism evidence="2 3">
    <name type="scientific">Pelagomonas calceolata</name>
    <dbReference type="NCBI Taxonomy" id="35677"/>
    <lineage>
        <taxon>Eukaryota</taxon>
        <taxon>Sar</taxon>
        <taxon>Stramenopiles</taxon>
        <taxon>Ochrophyta</taxon>
        <taxon>Pelagophyceae</taxon>
        <taxon>Pelagomonadales</taxon>
        <taxon>Pelagomonadaceae</taxon>
        <taxon>Pelagomonas</taxon>
    </lineage>
</organism>
<dbReference type="PANTHER" id="PTHR38787:SF3">
    <property type="entry name" value="REGULATORY P DOMAIN-CONTAINING PROTEIN"/>
    <property type="match status" value="1"/>
</dbReference>
<dbReference type="InterPro" id="IPR027589">
    <property type="entry name" value="Choice_anch_B"/>
</dbReference>
<reference evidence="2" key="1">
    <citation type="submission" date="2021-11" db="EMBL/GenBank/DDBJ databases">
        <authorList>
            <consortium name="Genoscope - CEA"/>
            <person name="William W."/>
        </authorList>
    </citation>
    <scope>NUCLEOTIDE SEQUENCE</scope>
</reference>
<evidence type="ECO:0008006" key="4">
    <source>
        <dbReference type="Google" id="ProtNLM"/>
    </source>
</evidence>
<dbReference type="SUPFAM" id="SSF75011">
    <property type="entry name" value="3-carboxy-cis,cis-mucoante lactonizing enzyme"/>
    <property type="match status" value="1"/>
</dbReference>
<gene>
    <name evidence="2" type="ORF">PECAL_6P14290</name>
</gene>
<evidence type="ECO:0000313" key="2">
    <source>
        <dbReference type="EMBL" id="CAH0379791.1"/>
    </source>
</evidence>
<dbReference type="NCBIfam" id="TIGR04312">
    <property type="entry name" value="choice_anch_B"/>
    <property type="match status" value="1"/>
</dbReference>
<dbReference type="EMBL" id="CAKKNE010000006">
    <property type="protein sequence ID" value="CAH0379791.1"/>
    <property type="molecule type" value="Genomic_DNA"/>
</dbReference>
<dbReference type="GO" id="GO:0005576">
    <property type="term" value="C:extracellular region"/>
    <property type="evidence" value="ECO:0007669"/>
    <property type="project" value="TreeGrafter"/>
</dbReference>
<dbReference type="AlphaFoldDB" id="A0A8J2T2X8"/>
<feature type="chain" id="PRO_5035326165" description="Methanethiol oxidase" evidence="1">
    <location>
        <begin position="19"/>
        <end position="492"/>
    </location>
</feature>
<keyword evidence="1" id="KW-0732">Signal</keyword>
<dbReference type="OrthoDB" id="205277at2759"/>
<evidence type="ECO:0000256" key="1">
    <source>
        <dbReference type="SAM" id="SignalP"/>
    </source>
</evidence>
<name>A0A8J2T2X8_9STRA</name>
<accession>A0A8J2T2X8</accession>
<dbReference type="InterPro" id="IPR013211">
    <property type="entry name" value="LVIVD"/>
</dbReference>
<comment type="caution">
    <text evidence="2">The sequence shown here is derived from an EMBL/GenBank/DDBJ whole genome shotgun (WGS) entry which is preliminary data.</text>
</comment>
<dbReference type="Pfam" id="PF08309">
    <property type="entry name" value="LVIVD"/>
    <property type="match status" value="2"/>
</dbReference>
<protein>
    <recommendedName>
        <fullName evidence="4">Methanethiol oxidase</fullName>
    </recommendedName>
</protein>
<sequence length="492" mass="54064">MPHLAFALLSVLAHVAGAEEAKLYELMKTEYTDESCEAAGWGPFPNATSTSLTAEAYARAHGTSGCKCGMLYGLAHSSVQRENNVAAMSTSAQGPARCSGGTAAGFPCENVDLVAHLPLSAFTTNTGEAPAAANDLWGWTHKKREFVIWGVSEGHFFVEVTDSTPVVLAFVPSTDDRSSIWHDVKVLGDYAYMVADAAPDHGMQIFDLKRLLTIDPKKDGMQELTPDETYFGTDEYPVGMTHNLAVNEDSNFVYILGANNGCVGGLHAVDVSNPRKPKFAACFSGASTVHDAQCVIYEGPDKRYRGAEICFCLNQDHVAILDVSDKSDIVILKRLDYDAVSFTHQGWLSSDQKYLVFGDEFDEQYGRVDKTRTLVMNVEDLENPGQIVEFMGSTTATDHNLYVAKHKKDDYIYEANYRAGLQILRVKDYATADFKEVGRFDTYPDDDSSDFAGAWSVYPYFKSGLLAVSSIEEGLFLVKRAEPSRRLRGARV</sequence>